<keyword evidence="3" id="KW-1185">Reference proteome</keyword>
<dbReference type="InterPro" id="IPR016169">
    <property type="entry name" value="FAD-bd_PCMH_sub2"/>
</dbReference>
<dbReference type="PROSITE" id="PS51387">
    <property type="entry name" value="FAD_PCMH"/>
    <property type="match status" value="1"/>
</dbReference>
<reference evidence="2" key="2">
    <citation type="submission" date="2021-08" db="EMBL/GenBank/DDBJ databases">
        <authorList>
            <person name="Tani A."/>
            <person name="Ola A."/>
            <person name="Ogura Y."/>
            <person name="Katsura K."/>
            <person name="Hayashi T."/>
        </authorList>
    </citation>
    <scope>NUCLEOTIDE SEQUENCE</scope>
    <source>
        <strain evidence="2">DSM 19015</strain>
    </source>
</reference>
<name>A0ABQ4S0U9_9HYPH</name>
<reference evidence="2" key="1">
    <citation type="journal article" date="2021" name="Front. Microbiol.">
        <title>Comprehensive Comparative Genomics and Phenotyping of Methylobacterium Species.</title>
        <authorList>
            <person name="Alessa O."/>
            <person name="Ogura Y."/>
            <person name="Fujitani Y."/>
            <person name="Takami H."/>
            <person name="Hayashi T."/>
            <person name="Sahin N."/>
            <person name="Tani A."/>
        </authorList>
    </citation>
    <scope>NUCLEOTIDE SEQUENCE</scope>
    <source>
        <strain evidence="2">DSM 19015</strain>
    </source>
</reference>
<dbReference type="PANTHER" id="PTHR42659:SF9">
    <property type="entry name" value="XANTHINE DEHYDROGENASE FAD-BINDING SUBUNIT XDHB-RELATED"/>
    <property type="match status" value="1"/>
</dbReference>
<proteinExistence type="predicted"/>
<sequence length="299" mass="32029">MHKGLRLIPGGVPRHHSCIGAAGAGMDLNSIGAVAVPRSREALADWREGDAWLAGGTWLFSEPQPTLRRLVDLAGLGWPPYDVEESGLTLAATCTIAQLDRLEPPASWIAAPLIGQCCRALLGSFKIWNMATVGGNICLALPAGPMIALCVALEGTGVVWTRRGDERRSPVRDLVLGPQRNALAPGEVLRAIEIPDAALRRRTAFRRAALSPAGRSGALVIGTHDPSGAFALTVTAATRRPVRLAFEAPPAALELTDAIEEAIPDEAYYDDVHGAPEWRRNMTHVLAEEIRRELGERTS</sequence>
<evidence type="ECO:0000313" key="2">
    <source>
        <dbReference type="EMBL" id="GJD95549.1"/>
    </source>
</evidence>
<comment type="caution">
    <text evidence="2">The sequence shown here is derived from an EMBL/GenBank/DDBJ whole genome shotgun (WGS) entry which is preliminary data.</text>
</comment>
<dbReference type="Proteomes" id="UP001055125">
    <property type="component" value="Unassembled WGS sequence"/>
</dbReference>
<dbReference type="SUPFAM" id="SSF56176">
    <property type="entry name" value="FAD-binding/transporter-associated domain-like"/>
    <property type="match status" value="1"/>
</dbReference>
<dbReference type="InterPro" id="IPR002346">
    <property type="entry name" value="Mopterin_DH_FAD-bd"/>
</dbReference>
<dbReference type="Pfam" id="PF00941">
    <property type="entry name" value="FAD_binding_5"/>
    <property type="match status" value="1"/>
</dbReference>
<dbReference type="InterPro" id="IPR016166">
    <property type="entry name" value="FAD-bd_PCMH"/>
</dbReference>
<dbReference type="Gene3D" id="3.30.465.10">
    <property type="match status" value="1"/>
</dbReference>
<evidence type="ECO:0000259" key="1">
    <source>
        <dbReference type="PROSITE" id="PS51387"/>
    </source>
</evidence>
<gene>
    <name evidence="2" type="ORF">OCOJLMKI_2762</name>
</gene>
<dbReference type="PANTHER" id="PTHR42659">
    <property type="entry name" value="XANTHINE DEHYDROGENASE SUBUNIT C-RELATED"/>
    <property type="match status" value="1"/>
</dbReference>
<accession>A0ABQ4S0U9</accession>
<feature type="domain" description="FAD-binding PCMH-type" evidence="1">
    <location>
        <begin position="26"/>
        <end position="199"/>
    </location>
</feature>
<dbReference type="InterPro" id="IPR036318">
    <property type="entry name" value="FAD-bd_PCMH-like_sf"/>
</dbReference>
<dbReference type="EMBL" id="BPQP01000038">
    <property type="protein sequence ID" value="GJD95549.1"/>
    <property type="molecule type" value="Genomic_DNA"/>
</dbReference>
<organism evidence="2 3">
    <name type="scientific">Methylobacterium iners</name>
    <dbReference type="NCBI Taxonomy" id="418707"/>
    <lineage>
        <taxon>Bacteria</taxon>
        <taxon>Pseudomonadati</taxon>
        <taxon>Pseudomonadota</taxon>
        <taxon>Alphaproteobacteria</taxon>
        <taxon>Hyphomicrobiales</taxon>
        <taxon>Methylobacteriaceae</taxon>
        <taxon>Methylobacterium</taxon>
    </lineage>
</organism>
<evidence type="ECO:0000313" key="3">
    <source>
        <dbReference type="Proteomes" id="UP001055125"/>
    </source>
</evidence>
<dbReference type="InterPro" id="IPR051312">
    <property type="entry name" value="Diverse_Substr_Oxidored"/>
</dbReference>
<protein>
    <recommendedName>
        <fullName evidence="1">FAD-binding PCMH-type domain-containing protein</fullName>
    </recommendedName>
</protein>